<dbReference type="InterPro" id="IPR050833">
    <property type="entry name" value="Poly_Biosynth_Transport"/>
</dbReference>
<feature type="transmembrane region" description="Helical" evidence="6">
    <location>
        <begin position="252"/>
        <end position="270"/>
    </location>
</feature>
<comment type="subcellular location">
    <subcellularLocation>
        <location evidence="1">Cell membrane</location>
        <topology evidence="1">Multi-pass membrane protein</topology>
    </subcellularLocation>
</comment>
<evidence type="ECO:0000313" key="8">
    <source>
        <dbReference type="Proteomes" id="UP000219252"/>
    </source>
</evidence>
<dbReference type="EMBL" id="OBQC01000004">
    <property type="protein sequence ID" value="SOC38459.1"/>
    <property type="molecule type" value="Genomic_DNA"/>
</dbReference>
<evidence type="ECO:0000256" key="6">
    <source>
        <dbReference type="SAM" id="Phobius"/>
    </source>
</evidence>
<feature type="transmembrane region" description="Helical" evidence="6">
    <location>
        <begin position="356"/>
        <end position="373"/>
    </location>
</feature>
<feature type="transmembrane region" description="Helical" evidence="6">
    <location>
        <begin position="323"/>
        <end position="344"/>
    </location>
</feature>
<feature type="transmembrane region" description="Helical" evidence="6">
    <location>
        <begin position="291"/>
        <end position="311"/>
    </location>
</feature>
<evidence type="ECO:0000256" key="4">
    <source>
        <dbReference type="ARBA" id="ARBA00022989"/>
    </source>
</evidence>
<protein>
    <submittedName>
        <fullName evidence="7">O-antigen/teichoic acid export membrane protein</fullName>
    </submittedName>
</protein>
<proteinExistence type="predicted"/>
<dbReference type="PANTHER" id="PTHR30250:SF11">
    <property type="entry name" value="O-ANTIGEN TRANSPORTER-RELATED"/>
    <property type="match status" value="1"/>
</dbReference>
<feature type="transmembrane region" description="Helical" evidence="6">
    <location>
        <begin position="12"/>
        <end position="35"/>
    </location>
</feature>
<dbReference type="AlphaFoldDB" id="A0A285U9G4"/>
<dbReference type="RefSeq" id="WP_097149136.1">
    <property type="nucleotide sequence ID" value="NZ_OBQC01000004.1"/>
</dbReference>
<keyword evidence="8" id="KW-1185">Reference proteome</keyword>
<reference evidence="8" key="1">
    <citation type="submission" date="2017-08" db="EMBL/GenBank/DDBJ databases">
        <authorList>
            <person name="Varghese N."/>
            <person name="Submissions S."/>
        </authorList>
    </citation>
    <scope>NUCLEOTIDE SEQUENCE [LARGE SCALE GENOMIC DNA]</scope>
    <source>
        <strain evidence="8">JC23</strain>
    </source>
</reference>
<keyword evidence="5 6" id="KW-0472">Membrane</keyword>
<evidence type="ECO:0000256" key="5">
    <source>
        <dbReference type="ARBA" id="ARBA00023136"/>
    </source>
</evidence>
<dbReference type="PANTHER" id="PTHR30250">
    <property type="entry name" value="PST FAMILY PREDICTED COLANIC ACID TRANSPORTER"/>
    <property type="match status" value="1"/>
</dbReference>
<dbReference type="Proteomes" id="UP000219252">
    <property type="component" value="Unassembled WGS sequence"/>
</dbReference>
<evidence type="ECO:0000256" key="2">
    <source>
        <dbReference type="ARBA" id="ARBA00022475"/>
    </source>
</evidence>
<keyword evidence="3 6" id="KW-0812">Transmembrane</keyword>
<dbReference type="Pfam" id="PF01943">
    <property type="entry name" value="Polysacc_synt"/>
    <property type="match status" value="1"/>
</dbReference>
<feature type="transmembrane region" description="Helical" evidence="6">
    <location>
        <begin position="379"/>
        <end position="400"/>
    </location>
</feature>
<evidence type="ECO:0000313" key="7">
    <source>
        <dbReference type="EMBL" id="SOC38459.1"/>
    </source>
</evidence>
<evidence type="ECO:0000256" key="3">
    <source>
        <dbReference type="ARBA" id="ARBA00022692"/>
    </source>
</evidence>
<sequence length="486" mass="54878">MKANSIQKNIIHLFYSTIFANLLNAGTLILLANYFNAKNYGIFSISLAISMIMHYFTDMGVSNTYLREGSKQAHVEDKFQSYLKIRLICLFFTLVIVGVGIQILYEEQQLISMIYSLTLPMVIGLTLQSIGITYFQLTKTMQFIAFIRIFSSIVLIVFIFFSMYFNLDVYFSATAYGLAYLCGGIFSLYLLSRKVSVRWKIPFQSELLKNLGPFFISGLFIMLIPQLGPLILGNTLSLSLVGLFAVAYRIPSAIYQIPGVIAGAFYPLLFQYYNQGEKEEHTRLHILQLKLMGFTGMCLSISLFYMAGYLVDMLFGEAWLDAIQPLQILSFIIVLQGFNIAAADNLTTSGLQGSRVFVQFMTALVGIFSIYYLSILYGVIGATAAILIIEMTSFIGFTLANPERKKVILQVIIPYGTNFLVSSISVYYFLQSYPFIAVIVTNIVVIVLILLFDWSVRDKIIEYIWKNKLMSRDINGGQRKNGKIAK</sequence>
<keyword evidence="2" id="KW-1003">Cell membrane</keyword>
<keyword evidence="4 6" id="KW-1133">Transmembrane helix</keyword>
<feature type="transmembrane region" description="Helical" evidence="6">
    <location>
        <begin position="111"/>
        <end position="131"/>
    </location>
</feature>
<evidence type="ECO:0000256" key="1">
    <source>
        <dbReference type="ARBA" id="ARBA00004651"/>
    </source>
</evidence>
<feature type="transmembrane region" description="Helical" evidence="6">
    <location>
        <begin position="211"/>
        <end position="232"/>
    </location>
</feature>
<feature type="transmembrane region" description="Helical" evidence="6">
    <location>
        <begin position="143"/>
        <end position="164"/>
    </location>
</feature>
<dbReference type="GO" id="GO:0005886">
    <property type="term" value="C:plasma membrane"/>
    <property type="evidence" value="ECO:0007669"/>
    <property type="project" value="UniProtKB-SubCell"/>
</dbReference>
<feature type="transmembrane region" description="Helical" evidence="6">
    <location>
        <begin position="41"/>
        <end position="66"/>
    </location>
</feature>
<accession>A0A285U9G4</accession>
<feature type="transmembrane region" description="Helical" evidence="6">
    <location>
        <begin position="87"/>
        <end position="105"/>
    </location>
</feature>
<name>A0A285U9G4_9BACL</name>
<organism evidence="7 8">
    <name type="scientific">Ureibacillus acetophenoni</name>
    <dbReference type="NCBI Taxonomy" id="614649"/>
    <lineage>
        <taxon>Bacteria</taxon>
        <taxon>Bacillati</taxon>
        <taxon>Bacillota</taxon>
        <taxon>Bacilli</taxon>
        <taxon>Bacillales</taxon>
        <taxon>Caryophanaceae</taxon>
        <taxon>Ureibacillus</taxon>
    </lineage>
</organism>
<dbReference type="InterPro" id="IPR002797">
    <property type="entry name" value="Polysacc_synth"/>
</dbReference>
<feature type="transmembrane region" description="Helical" evidence="6">
    <location>
        <begin position="407"/>
        <end position="429"/>
    </location>
</feature>
<feature type="transmembrane region" description="Helical" evidence="6">
    <location>
        <begin position="435"/>
        <end position="456"/>
    </location>
</feature>
<gene>
    <name evidence="7" type="ORF">SAMN05877842_104141</name>
</gene>
<feature type="transmembrane region" description="Helical" evidence="6">
    <location>
        <begin position="170"/>
        <end position="191"/>
    </location>
</feature>
<dbReference type="OrthoDB" id="9089519at2"/>